<evidence type="ECO:0000256" key="3">
    <source>
        <dbReference type="ARBA" id="ARBA00023237"/>
    </source>
</evidence>
<dbReference type="GO" id="GO:0009279">
    <property type="term" value="C:cell outer membrane"/>
    <property type="evidence" value="ECO:0007669"/>
    <property type="project" value="UniProtKB-SubCell"/>
</dbReference>
<evidence type="ECO:0000256" key="2">
    <source>
        <dbReference type="ARBA" id="ARBA00023136"/>
    </source>
</evidence>
<organism evidence="5">
    <name type="scientific">marine sediment metagenome</name>
    <dbReference type="NCBI Taxonomy" id="412755"/>
    <lineage>
        <taxon>unclassified sequences</taxon>
        <taxon>metagenomes</taxon>
        <taxon>ecological metagenomes</taxon>
    </lineage>
</organism>
<dbReference type="Pfam" id="PF14905">
    <property type="entry name" value="OMP_b-brl_3"/>
    <property type="match status" value="1"/>
</dbReference>
<comment type="subcellular location">
    <subcellularLocation>
        <location evidence="1">Cell outer membrane</location>
    </subcellularLocation>
</comment>
<sequence length="357" mass="40732">TLDVGSGVWGSYTELENAIDLTRGIYAGYVDYSGGFDKFNFMVGLRLEYTDQVLDIENPDYFNIFERETESRYEVKQLDWFPTLHLNYELSDKNELTLAASKRINRPPTKNMAPFLYRRHYEVYVVGDPTLKPEYLTNLELSYDQKIGKQGINLTGFYRGTDNAIFRVNTVYEEENVLIRSYTNSGNTTALGAELNANLELGSKTKFFLGGSLYNYRIGADIFGFQEDNSSTNWSLKGNLNTRLAKSLKWTIDFDMRSATVTAQGKNEMFYMANTALNYTPAKLKGWDFSLKVLDFLNSNVTGLNTRAYDSEGIQIFYQETEYVRYGPIAELAIAYSFNMNGKSGKKSDSTFGKEQF</sequence>
<keyword evidence="3" id="KW-0998">Cell outer membrane</keyword>
<dbReference type="PANTHER" id="PTHR40980:SF4">
    <property type="entry name" value="TONB-DEPENDENT RECEPTOR-LIKE BETA-BARREL DOMAIN-CONTAINING PROTEIN"/>
    <property type="match status" value="1"/>
</dbReference>
<dbReference type="EMBL" id="LAZR01023384">
    <property type="protein sequence ID" value="KKL78669.1"/>
    <property type="molecule type" value="Genomic_DNA"/>
</dbReference>
<comment type="caution">
    <text evidence="5">The sequence shown here is derived from an EMBL/GenBank/DDBJ whole genome shotgun (WGS) entry which is preliminary data.</text>
</comment>
<dbReference type="Gene3D" id="2.40.170.20">
    <property type="entry name" value="TonB-dependent receptor, beta-barrel domain"/>
    <property type="match status" value="1"/>
</dbReference>
<reference evidence="5" key="1">
    <citation type="journal article" date="2015" name="Nature">
        <title>Complex archaea that bridge the gap between prokaryotes and eukaryotes.</title>
        <authorList>
            <person name="Spang A."/>
            <person name="Saw J.H."/>
            <person name="Jorgensen S.L."/>
            <person name="Zaremba-Niedzwiedzka K."/>
            <person name="Martijn J."/>
            <person name="Lind A.E."/>
            <person name="van Eijk R."/>
            <person name="Schleper C."/>
            <person name="Guy L."/>
            <person name="Ettema T.J."/>
        </authorList>
    </citation>
    <scope>NUCLEOTIDE SEQUENCE</scope>
</reference>
<dbReference type="InterPro" id="IPR036942">
    <property type="entry name" value="Beta-barrel_TonB_sf"/>
</dbReference>
<accession>A0A0F9EX74</accession>
<protein>
    <recommendedName>
        <fullName evidence="4">Outer membrane protein beta-barrel domain-containing protein</fullName>
    </recommendedName>
</protein>
<evidence type="ECO:0000313" key="5">
    <source>
        <dbReference type="EMBL" id="KKL78669.1"/>
    </source>
</evidence>
<feature type="non-terminal residue" evidence="5">
    <location>
        <position position="1"/>
    </location>
</feature>
<keyword evidence="2" id="KW-0472">Membrane</keyword>
<dbReference type="PANTHER" id="PTHR40980">
    <property type="entry name" value="PLUG DOMAIN-CONTAINING PROTEIN"/>
    <property type="match status" value="1"/>
</dbReference>
<feature type="domain" description="Outer membrane protein beta-barrel" evidence="4">
    <location>
        <begin position="6"/>
        <end position="324"/>
    </location>
</feature>
<evidence type="ECO:0000259" key="4">
    <source>
        <dbReference type="Pfam" id="PF14905"/>
    </source>
</evidence>
<gene>
    <name evidence="5" type="ORF">LCGC14_2022540</name>
</gene>
<evidence type="ECO:0000256" key="1">
    <source>
        <dbReference type="ARBA" id="ARBA00004442"/>
    </source>
</evidence>
<name>A0A0F9EX74_9ZZZZ</name>
<dbReference type="SUPFAM" id="SSF56935">
    <property type="entry name" value="Porins"/>
    <property type="match status" value="1"/>
</dbReference>
<dbReference type="AlphaFoldDB" id="A0A0F9EX74"/>
<proteinExistence type="predicted"/>
<dbReference type="InterPro" id="IPR041700">
    <property type="entry name" value="OMP_b-brl_3"/>
</dbReference>